<dbReference type="SMART" id="SM00177">
    <property type="entry name" value="ARF"/>
    <property type="match status" value="1"/>
</dbReference>
<evidence type="ECO:0000313" key="12">
    <source>
        <dbReference type="Proteomes" id="UP001651158"/>
    </source>
</evidence>
<dbReference type="InterPro" id="IPR040409">
    <property type="entry name" value="PCS-like"/>
</dbReference>
<evidence type="ECO:0000256" key="9">
    <source>
        <dbReference type="SAM" id="MobiDB-lite"/>
    </source>
</evidence>
<dbReference type="Proteomes" id="UP001651158">
    <property type="component" value="Unassembled WGS sequence"/>
</dbReference>
<feature type="domain" description="Peptidase C83" evidence="10">
    <location>
        <begin position="285"/>
        <end position="510"/>
    </location>
</feature>
<dbReference type="InterPro" id="IPR027417">
    <property type="entry name" value="P-loop_NTPase"/>
</dbReference>
<dbReference type="SUPFAM" id="SSF52540">
    <property type="entry name" value="P-loop containing nucleoside triphosphate hydrolases"/>
    <property type="match status" value="1"/>
</dbReference>
<protein>
    <recommendedName>
        <fullName evidence="2">glutathione gamma-glutamylcysteinyltransferase</fullName>
        <ecNumber evidence="2">2.3.2.15</ecNumber>
    </recommendedName>
</protein>
<dbReference type="SMART" id="SM00175">
    <property type="entry name" value="RAB"/>
    <property type="match status" value="1"/>
</dbReference>
<feature type="region of interest" description="Disordered" evidence="9">
    <location>
        <begin position="262"/>
        <end position="283"/>
    </location>
</feature>
<dbReference type="PROSITE" id="PS51443">
    <property type="entry name" value="PCS"/>
    <property type="match status" value="1"/>
</dbReference>
<dbReference type="CDD" id="cd01869">
    <property type="entry name" value="Rab1_Ypt1"/>
    <property type="match status" value="1"/>
</dbReference>
<dbReference type="InterPro" id="IPR005225">
    <property type="entry name" value="Small_GTP-bd"/>
</dbReference>
<dbReference type="PROSITE" id="PS51420">
    <property type="entry name" value="RHO"/>
    <property type="match status" value="1"/>
</dbReference>
<dbReference type="SMART" id="SM00173">
    <property type="entry name" value="RAS"/>
    <property type="match status" value="1"/>
</dbReference>
<reference evidence="11 12" key="1">
    <citation type="journal article" date="2022" name="Front. Cell. Infect. Microbiol.">
        <title>The Genomes of Two Strains of Taenia crassiceps the Animal Model for the Study of Human Cysticercosis.</title>
        <authorList>
            <person name="Bobes R.J."/>
            <person name="Estrada K."/>
            <person name="Rios-Valencia D.G."/>
            <person name="Calderon-Gallegos A."/>
            <person name="de la Torre P."/>
            <person name="Carrero J.C."/>
            <person name="Sanchez-Flores A."/>
            <person name="Laclette J.P."/>
        </authorList>
    </citation>
    <scope>NUCLEOTIDE SEQUENCE [LARGE SCALE GENOMIC DNA]</scope>
    <source>
        <strain evidence="11">WFUcys</strain>
    </source>
</reference>
<evidence type="ECO:0000256" key="1">
    <source>
        <dbReference type="ARBA" id="ARBA00006270"/>
    </source>
</evidence>
<dbReference type="PROSITE" id="PS51421">
    <property type="entry name" value="RAS"/>
    <property type="match status" value="1"/>
</dbReference>
<dbReference type="SMART" id="SM00174">
    <property type="entry name" value="RHO"/>
    <property type="match status" value="1"/>
</dbReference>
<comment type="caution">
    <text evidence="11">The sequence shown here is derived from an EMBL/GenBank/DDBJ whole genome shotgun (WGS) entry which is preliminary data.</text>
</comment>
<evidence type="ECO:0000256" key="7">
    <source>
        <dbReference type="ARBA" id="ARBA00023134"/>
    </source>
</evidence>
<evidence type="ECO:0000259" key="10">
    <source>
        <dbReference type="PROSITE" id="PS51443"/>
    </source>
</evidence>
<evidence type="ECO:0000256" key="4">
    <source>
        <dbReference type="ARBA" id="ARBA00022679"/>
    </source>
</evidence>
<organism evidence="11 12">
    <name type="scientific">Taenia crassiceps</name>
    <dbReference type="NCBI Taxonomy" id="6207"/>
    <lineage>
        <taxon>Eukaryota</taxon>
        <taxon>Metazoa</taxon>
        <taxon>Spiralia</taxon>
        <taxon>Lophotrochozoa</taxon>
        <taxon>Platyhelminthes</taxon>
        <taxon>Cestoda</taxon>
        <taxon>Eucestoda</taxon>
        <taxon>Cyclophyllidea</taxon>
        <taxon>Taeniidae</taxon>
        <taxon>Taenia</taxon>
    </lineage>
</organism>
<dbReference type="InterPro" id="IPR057289">
    <property type="entry name" value="Rab1/Ypt1"/>
</dbReference>
<name>A0ABR4QGQ8_9CEST</name>
<dbReference type="Pfam" id="PF05023">
    <property type="entry name" value="Phytochelatin"/>
    <property type="match status" value="1"/>
</dbReference>
<comment type="similarity">
    <text evidence="1">Belongs to the small GTPase superfamily. Rab family.</text>
</comment>
<dbReference type="PANTHER" id="PTHR33447:SF2">
    <property type="entry name" value="GLUTATHIONE GAMMA-GLUTAMYLCYSTEINYLTRANSFERASE"/>
    <property type="match status" value="1"/>
</dbReference>
<dbReference type="SUPFAM" id="SSF54001">
    <property type="entry name" value="Cysteine proteinases"/>
    <property type="match status" value="1"/>
</dbReference>
<dbReference type="EC" id="2.3.2.15" evidence="2"/>
<dbReference type="InterPro" id="IPR007719">
    <property type="entry name" value="PCS_N"/>
</dbReference>
<dbReference type="InterPro" id="IPR038156">
    <property type="entry name" value="PCS_N_sf"/>
</dbReference>
<dbReference type="Gene3D" id="3.90.70.30">
    <property type="entry name" value="Phytochelatin synthase, N-terminal domain"/>
    <property type="match status" value="1"/>
</dbReference>
<keyword evidence="7" id="KW-0342">GTP-binding</keyword>
<keyword evidence="5" id="KW-0479">Metal-binding</keyword>
<keyword evidence="4" id="KW-0808">Transferase</keyword>
<accession>A0ABR4QGQ8</accession>
<evidence type="ECO:0000256" key="3">
    <source>
        <dbReference type="ARBA" id="ARBA00022539"/>
    </source>
</evidence>
<keyword evidence="3" id="KW-0104">Cadmium</keyword>
<dbReference type="Gene3D" id="3.40.50.300">
    <property type="entry name" value="P-loop containing nucleotide triphosphate hydrolases"/>
    <property type="match status" value="1"/>
</dbReference>
<evidence type="ECO:0000256" key="6">
    <source>
        <dbReference type="ARBA" id="ARBA00022741"/>
    </source>
</evidence>
<dbReference type="InterPro" id="IPR038765">
    <property type="entry name" value="Papain-like_cys_pep_sf"/>
</dbReference>
<keyword evidence="6" id="KW-0547">Nucleotide-binding</keyword>
<dbReference type="Pfam" id="PF00071">
    <property type="entry name" value="Ras"/>
    <property type="match status" value="1"/>
</dbReference>
<dbReference type="SMART" id="SM00176">
    <property type="entry name" value="RAN"/>
    <property type="match status" value="1"/>
</dbReference>
<evidence type="ECO:0000256" key="2">
    <source>
        <dbReference type="ARBA" id="ARBA00012468"/>
    </source>
</evidence>
<keyword evidence="12" id="KW-1185">Reference proteome</keyword>
<dbReference type="EMBL" id="JAKROA010000003">
    <property type="protein sequence ID" value="KAL5108816.1"/>
    <property type="molecule type" value="Genomic_DNA"/>
</dbReference>
<evidence type="ECO:0000256" key="8">
    <source>
        <dbReference type="ARBA" id="ARBA00023288"/>
    </source>
</evidence>
<gene>
    <name evidence="11" type="ORF">TcWFU_004148</name>
</gene>
<evidence type="ECO:0000313" key="11">
    <source>
        <dbReference type="EMBL" id="KAL5108816.1"/>
    </source>
</evidence>
<keyword evidence="8" id="KW-0449">Lipoprotein</keyword>
<proteinExistence type="inferred from homology"/>
<dbReference type="PANTHER" id="PTHR33447">
    <property type="entry name" value="GLUTATHIONE GAMMA-GLUTAMYLCYSTEINYLTRANSFERASE"/>
    <property type="match status" value="1"/>
</dbReference>
<evidence type="ECO:0000256" key="5">
    <source>
        <dbReference type="ARBA" id="ARBA00022723"/>
    </source>
</evidence>
<dbReference type="NCBIfam" id="TIGR00231">
    <property type="entry name" value="small_GTP"/>
    <property type="match status" value="1"/>
</dbReference>
<dbReference type="PRINTS" id="PR00449">
    <property type="entry name" value="RASTRNSFRMNG"/>
</dbReference>
<feature type="compositionally biased region" description="Low complexity" evidence="9">
    <location>
        <begin position="262"/>
        <end position="273"/>
    </location>
</feature>
<dbReference type="InterPro" id="IPR001806">
    <property type="entry name" value="Small_GTPase"/>
</dbReference>
<sequence length="891" mass="96955">MSPDYDYLFKLLLIGDSGVGKSCLLIRFSDDSFVETYISTIGVDFKIRTLELDGKVVKLQIWDTAGQERFRTITSSYYRGAQGIIIVYDITDEASFNNLKSWLSEVDCYANASVNRLLVGNKSDLDSKRAVSFEDGKKFADGLAIPFMETSAKTAHNVQEAFIKMAMQIKESSPSVPSAAATTLAVGSTTPIKKEGVPLCGCACAYVEPSVGCSLLHVASLGCEMCHRRLRFLTPWLVRQLLSGPVAAVTVSLPSLLSPRLYSPTSKSTPASPSDDKTSLVAPPHEPRQFYRRPLPASCIAFSTVEGRQIFKETLEMGFLESFFDLAPQLRTQVQPSYCGLSAMVMVLNSFEMDPGRVWKAPWRWYHEDMLTCCLSSEDLLTHGITLDQFQSIAKCNGLNVDLRQPTSLGETVETFRSCLLNICSQSLSTSGTILVVSYDRKAVKQTGSGHYALVGGYHPKRDLILLLETAAFKYPPHWAPLTAIYNGMCSLDKKTGRPRGYMFITKAFHGRTGLLSPNPYGPVAADVAVRDPTAQQHLSANGPPSALAEVAPHVNQLANRLTLFCLPDAAYQAFSSSASLLDPQSAGGRLRAVADDWSVYLSSTPLGSLGKTCCCLLQSQNQERGQGCDRDQREPCSGPGNCSPILTTTSSPQIGPAHRCECPCLVDALFDQILALLIKHRPPDFFFSCQPLWTDSNVSASSTNETATQVIFELVSSAAGRRARLALERLQHRSYEWLTSDSGGPLTYRAISTLGLGLRGSIGMATTLGNGVPCRRPACVMPHVTDPKIRATALLTAFLLSFPYHTVPRRSGTIGDAITADDGGSQDALVGTLRSSHHLLYRLPLLPSQTCFTVLTPGTRNELATLSNILSQLVSIRRLPGSRCIENAPN</sequence>
<dbReference type="PROSITE" id="PS51419">
    <property type="entry name" value="RAB"/>
    <property type="match status" value="1"/>
</dbReference>